<dbReference type="EMBL" id="CAKXZT010000131">
    <property type="protein sequence ID" value="CAH2403086.1"/>
    <property type="molecule type" value="Genomic_DNA"/>
</dbReference>
<evidence type="ECO:0008006" key="4">
    <source>
        <dbReference type="Google" id="ProtNLM"/>
    </source>
</evidence>
<reference evidence="2 3" key="1">
    <citation type="submission" date="2022-03" db="EMBL/GenBank/DDBJ databases">
        <authorList>
            <person name="Brunel B."/>
        </authorList>
    </citation>
    <scope>NUCLEOTIDE SEQUENCE [LARGE SCALE GENOMIC DNA]</scope>
    <source>
        <strain evidence="2">STM5069sample</strain>
    </source>
</reference>
<dbReference type="Pfam" id="PF11994">
    <property type="entry name" value="DUF3489"/>
    <property type="match status" value="1"/>
</dbReference>
<dbReference type="Proteomes" id="UP001153050">
    <property type="component" value="Unassembled WGS sequence"/>
</dbReference>
<feature type="compositionally biased region" description="Basic and acidic residues" evidence="1">
    <location>
        <begin position="1"/>
        <end position="10"/>
    </location>
</feature>
<organism evidence="2 3">
    <name type="scientific">Mesorhizobium escarrei</name>
    <dbReference type="NCBI Taxonomy" id="666018"/>
    <lineage>
        <taxon>Bacteria</taxon>
        <taxon>Pseudomonadati</taxon>
        <taxon>Pseudomonadota</taxon>
        <taxon>Alphaproteobacteria</taxon>
        <taxon>Hyphomicrobiales</taxon>
        <taxon>Phyllobacteriaceae</taxon>
        <taxon>Mesorhizobium</taxon>
    </lineage>
</organism>
<evidence type="ECO:0000313" key="2">
    <source>
        <dbReference type="EMBL" id="CAH2403086.1"/>
    </source>
</evidence>
<evidence type="ECO:0000313" key="3">
    <source>
        <dbReference type="Proteomes" id="UP001153050"/>
    </source>
</evidence>
<name>A0ABM9E1Z2_9HYPH</name>
<comment type="caution">
    <text evidence="2">The sequence shown here is derived from an EMBL/GenBank/DDBJ whole genome shotgun (WGS) entry which is preliminary data.</text>
</comment>
<feature type="compositionally biased region" description="Basic and acidic residues" evidence="1">
    <location>
        <begin position="49"/>
        <end position="60"/>
    </location>
</feature>
<protein>
    <recommendedName>
        <fullName evidence="4">DUF3489 domain-containing protein</fullName>
    </recommendedName>
</protein>
<dbReference type="InterPro" id="IPR021880">
    <property type="entry name" value="DUF3489"/>
</dbReference>
<gene>
    <name evidence="2" type="ORF">MES5069_360148</name>
</gene>
<proteinExistence type="predicted"/>
<dbReference type="RefSeq" id="WP_254019415.1">
    <property type="nucleotide sequence ID" value="NZ_CAKXZT010000131.1"/>
</dbReference>
<feature type="compositionally biased region" description="Basic residues" evidence="1">
    <location>
        <begin position="19"/>
        <end position="28"/>
    </location>
</feature>
<accession>A0ABM9E1Z2</accession>
<keyword evidence="3" id="KW-1185">Reference proteome</keyword>
<feature type="region of interest" description="Disordered" evidence="1">
    <location>
        <begin position="1"/>
        <end position="60"/>
    </location>
</feature>
<sequence>MSSTPHEHIWDAPPTTMNRARKTKTSKKKVGDAEGTAEPTPAKSPKPAPRNETKQSKSDLVLKKLRLAKGATIEVMMEVTGWQAHSVRGFMSAIVKKKFGLNLVSDVGKDGVRRYRIDDDAKDA</sequence>
<evidence type="ECO:0000256" key="1">
    <source>
        <dbReference type="SAM" id="MobiDB-lite"/>
    </source>
</evidence>